<keyword evidence="2" id="KW-0813">Transport</keyword>
<dbReference type="SUPFAM" id="SSF52540">
    <property type="entry name" value="P-loop containing nucleoside triphosphate hydrolases"/>
    <property type="match status" value="1"/>
</dbReference>
<evidence type="ECO:0000256" key="3">
    <source>
        <dbReference type="ARBA" id="ARBA00022692"/>
    </source>
</evidence>
<comment type="subcellular location">
    <subcellularLocation>
        <location evidence="1">Cell membrane</location>
        <topology evidence="1">Multi-pass membrane protein</topology>
    </subcellularLocation>
</comment>
<dbReference type="GO" id="GO:0005524">
    <property type="term" value="F:ATP binding"/>
    <property type="evidence" value="ECO:0007669"/>
    <property type="project" value="UniProtKB-KW"/>
</dbReference>
<dbReference type="GO" id="GO:0016887">
    <property type="term" value="F:ATP hydrolysis activity"/>
    <property type="evidence" value="ECO:0007669"/>
    <property type="project" value="InterPro"/>
</dbReference>
<evidence type="ECO:0000259" key="9">
    <source>
        <dbReference type="PROSITE" id="PS50893"/>
    </source>
</evidence>
<dbReference type="InterPro" id="IPR027417">
    <property type="entry name" value="P-loop_NTPase"/>
</dbReference>
<dbReference type="GO" id="GO:0034040">
    <property type="term" value="F:ATPase-coupled lipid transmembrane transporter activity"/>
    <property type="evidence" value="ECO:0007669"/>
    <property type="project" value="TreeGrafter"/>
</dbReference>
<evidence type="ECO:0000256" key="1">
    <source>
        <dbReference type="ARBA" id="ARBA00004651"/>
    </source>
</evidence>
<dbReference type="Proteomes" id="UP000721045">
    <property type="component" value="Unassembled WGS sequence"/>
</dbReference>
<dbReference type="EMBL" id="JABZYP010000002">
    <property type="protein sequence ID" value="MBF1712281.1"/>
    <property type="molecule type" value="Genomic_DNA"/>
</dbReference>
<dbReference type="Gene3D" id="3.40.50.300">
    <property type="entry name" value="P-loop containing nucleotide triphosphate hydrolases"/>
    <property type="match status" value="1"/>
</dbReference>
<proteinExistence type="predicted"/>
<evidence type="ECO:0000256" key="7">
    <source>
        <dbReference type="ARBA" id="ARBA00023136"/>
    </source>
</evidence>
<gene>
    <name evidence="11" type="ORF">HXO88_00850</name>
</gene>
<comment type="caution">
    <text evidence="11">The sequence shown here is derived from an EMBL/GenBank/DDBJ whole genome shotgun (WGS) entry which is preliminary data.</text>
</comment>
<accession>A0A930WFU9</accession>
<feature type="domain" description="ABC transporter" evidence="9">
    <location>
        <begin position="339"/>
        <end position="572"/>
    </location>
</feature>
<dbReference type="InterPro" id="IPR003593">
    <property type="entry name" value="AAA+_ATPase"/>
</dbReference>
<dbReference type="Gene3D" id="1.20.1560.10">
    <property type="entry name" value="ABC transporter type 1, transmembrane domain"/>
    <property type="match status" value="1"/>
</dbReference>
<dbReference type="PROSITE" id="PS50893">
    <property type="entry name" value="ABC_TRANSPORTER_2"/>
    <property type="match status" value="1"/>
</dbReference>
<evidence type="ECO:0000256" key="6">
    <source>
        <dbReference type="ARBA" id="ARBA00022989"/>
    </source>
</evidence>
<dbReference type="PANTHER" id="PTHR24221:SF397">
    <property type="entry name" value="ABC TRANSPORTER, ATP-BINDING TRANSMEMBRANE PROTEIN"/>
    <property type="match status" value="1"/>
</dbReference>
<feature type="domain" description="ABC transmembrane type-1" evidence="10">
    <location>
        <begin position="23"/>
        <end position="303"/>
    </location>
</feature>
<dbReference type="Pfam" id="PF00664">
    <property type="entry name" value="ABC_membrane"/>
    <property type="match status" value="1"/>
</dbReference>
<dbReference type="InterPro" id="IPR011527">
    <property type="entry name" value="ABC1_TM_dom"/>
</dbReference>
<dbReference type="PANTHER" id="PTHR24221">
    <property type="entry name" value="ATP-BINDING CASSETTE SUB-FAMILY B"/>
    <property type="match status" value="1"/>
</dbReference>
<dbReference type="InterPro" id="IPR036640">
    <property type="entry name" value="ABC1_TM_sf"/>
</dbReference>
<dbReference type="FunFam" id="3.40.50.300:FF:000287">
    <property type="entry name" value="Multidrug ABC transporter ATP-binding protein"/>
    <property type="match status" value="1"/>
</dbReference>
<evidence type="ECO:0000256" key="2">
    <source>
        <dbReference type="ARBA" id="ARBA00022448"/>
    </source>
</evidence>
<dbReference type="InterPro" id="IPR003439">
    <property type="entry name" value="ABC_transporter-like_ATP-bd"/>
</dbReference>
<dbReference type="SMART" id="SM00382">
    <property type="entry name" value="AAA"/>
    <property type="match status" value="1"/>
</dbReference>
<dbReference type="CDD" id="cd07346">
    <property type="entry name" value="ABC_6TM_exporters"/>
    <property type="match status" value="1"/>
</dbReference>
<reference evidence="11" key="1">
    <citation type="submission" date="2020-04" db="EMBL/GenBank/DDBJ databases">
        <title>Deep metagenomics examines the oral microbiome during advanced dental caries in children, revealing novel taxa and co-occurrences with host molecules.</title>
        <authorList>
            <person name="Baker J.L."/>
            <person name="Morton J.T."/>
            <person name="Dinis M."/>
            <person name="Alvarez R."/>
            <person name="Tran N.C."/>
            <person name="Knight R."/>
            <person name="Edlund A."/>
        </authorList>
    </citation>
    <scope>NUCLEOTIDE SEQUENCE</scope>
    <source>
        <strain evidence="11">JCVI_23_bin.22</strain>
    </source>
</reference>
<evidence type="ECO:0000256" key="8">
    <source>
        <dbReference type="SAM" id="Phobius"/>
    </source>
</evidence>
<keyword evidence="3 8" id="KW-0812">Transmembrane</keyword>
<dbReference type="PROSITE" id="PS50929">
    <property type="entry name" value="ABC_TM1F"/>
    <property type="match status" value="1"/>
</dbReference>
<keyword evidence="7 8" id="KW-0472">Membrane</keyword>
<evidence type="ECO:0000256" key="4">
    <source>
        <dbReference type="ARBA" id="ARBA00022741"/>
    </source>
</evidence>
<dbReference type="SUPFAM" id="SSF90123">
    <property type="entry name" value="ABC transporter transmembrane region"/>
    <property type="match status" value="1"/>
</dbReference>
<feature type="transmembrane region" description="Helical" evidence="8">
    <location>
        <begin position="59"/>
        <end position="78"/>
    </location>
</feature>
<evidence type="ECO:0000313" key="12">
    <source>
        <dbReference type="Proteomes" id="UP000721045"/>
    </source>
</evidence>
<dbReference type="InterPro" id="IPR017871">
    <property type="entry name" value="ABC_transporter-like_CS"/>
</dbReference>
<name>A0A930WFU9_STRIT</name>
<keyword evidence="4" id="KW-0547">Nucleotide-binding</keyword>
<sequence length="576" mass="64625">MIFRFLKRILQVSGKHGTNIRQSFVFSILESICQKVPIGLAAITIIKLMNQELSPSDSFLIFAVLVISVVLQMIFHYINDQLQSDAGYRVFADLRVSLADHLRKLPMGYYTAGNIGKLSSVLSSDMMFIEENVMRTISQVANYLFNTMILVVFSFVLDYRLGLVVAITLIIYYFLIEQLAKASLDEGQIKQQQNEKLTNEVLFFLDGIAVMKSFNRLGRSSKSLRSTFEKSKQITLDMERIFTRNLGKVYILLATSTSILLGMSFYLYDSGIFSVEYLLALTLFYLGLFIPLKALSGDVALFAIMDACLDRINEVFNVEVLEDKGEKVVPQDSNNLAEIEFENVSFGYDTNLVLNNISFKLAPKTITALVGPSGSGKSTIANLLARFWDVQQGKIKIRGTDIKDIPLADLMDSMSVVFQQTYLFQDTILNNIKLGHPKATREQVIEAAKKARCYDFIEEFPDGLDTVIGEGGESLSGGQRQRISIARCILKDAPIIILDEATASVDADNEYYIQQAISELVKNKTLLIIAHRLNTIKSADKILVIHHGNVVEEGTHDELVKLNNLYSKLFRLNSPI</sequence>
<evidence type="ECO:0000256" key="5">
    <source>
        <dbReference type="ARBA" id="ARBA00022840"/>
    </source>
</evidence>
<dbReference type="GO" id="GO:0140359">
    <property type="term" value="F:ABC-type transporter activity"/>
    <property type="evidence" value="ECO:0007669"/>
    <property type="project" value="InterPro"/>
</dbReference>
<dbReference type="InterPro" id="IPR039421">
    <property type="entry name" value="Type_1_exporter"/>
</dbReference>
<dbReference type="AlphaFoldDB" id="A0A930WFU9"/>
<keyword evidence="5 11" id="KW-0067">ATP-binding</keyword>
<dbReference type="Pfam" id="PF00005">
    <property type="entry name" value="ABC_tran"/>
    <property type="match status" value="1"/>
</dbReference>
<dbReference type="GO" id="GO:0005886">
    <property type="term" value="C:plasma membrane"/>
    <property type="evidence" value="ECO:0007669"/>
    <property type="project" value="UniProtKB-SubCell"/>
</dbReference>
<feature type="transmembrane region" description="Helical" evidence="8">
    <location>
        <begin position="148"/>
        <end position="175"/>
    </location>
</feature>
<feature type="transmembrane region" description="Helical" evidence="8">
    <location>
        <begin position="249"/>
        <end position="268"/>
    </location>
</feature>
<dbReference type="PROSITE" id="PS00211">
    <property type="entry name" value="ABC_TRANSPORTER_1"/>
    <property type="match status" value="1"/>
</dbReference>
<keyword evidence="6 8" id="KW-1133">Transmembrane helix</keyword>
<organism evidence="11 12">
    <name type="scientific">Streptococcus intermedius</name>
    <dbReference type="NCBI Taxonomy" id="1338"/>
    <lineage>
        <taxon>Bacteria</taxon>
        <taxon>Bacillati</taxon>
        <taxon>Bacillota</taxon>
        <taxon>Bacilli</taxon>
        <taxon>Lactobacillales</taxon>
        <taxon>Streptococcaceae</taxon>
        <taxon>Streptococcus</taxon>
        <taxon>Streptococcus anginosus group</taxon>
    </lineage>
</organism>
<feature type="transmembrane region" description="Helical" evidence="8">
    <location>
        <begin position="274"/>
        <end position="295"/>
    </location>
</feature>
<evidence type="ECO:0000313" key="11">
    <source>
        <dbReference type="EMBL" id="MBF1712281.1"/>
    </source>
</evidence>
<evidence type="ECO:0000259" key="10">
    <source>
        <dbReference type="PROSITE" id="PS50929"/>
    </source>
</evidence>
<protein>
    <submittedName>
        <fullName evidence="11">ABC transporter ATP-binding protein</fullName>
    </submittedName>
</protein>